<evidence type="ECO:0000313" key="2">
    <source>
        <dbReference type="Proteomes" id="UP001189429"/>
    </source>
</evidence>
<organism evidence="1 2">
    <name type="scientific">Prorocentrum cordatum</name>
    <dbReference type="NCBI Taxonomy" id="2364126"/>
    <lineage>
        <taxon>Eukaryota</taxon>
        <taxon>Sar</taxon>
        <taxon>Alveolata</taxon>
        <taxon>Dinophyceae</taxon>
        <taxon>Prorocentrales</taxon>
        <taxon>Prorocentraceae</taxon>
        <taxon>Prorocentrum</taxon>
    </lineage>
</organism>
<dbReference type="Proteomes" id="UP001189429">
    <property type="component" value="Unassembled WGS sequence"/>
</dbReference>
<comment type="caution">
    <text evidence="1">The sequence shown here is derived from an EMBL/GenBank/DDBJ whole genome shotgun (WGS) entry which is preliminary data.</text>
</comment>
<proteinExistence type="predicted"/>
<name>A0ABN9RUX8_9DINO</name>
<reference evidence="1" key="1">
    <citation type="submission" date="2023-10" db="EMBL/GenBank/DDBJ databases">
        <authorList>
            <person name="Chen Y."/>
            <person name="Shah S."/>
            <person name="Dougan E. K."/>
            <person name="Thang M."/>
            <person name="Chan C."/>
        </authorList>
    </citation>
    <scope>NUCLEOTIDE SEQUENCE [LARGE SCALE GENOMIC DNA]</scope>
</reference>
<accession>A0ABN9RUX8</accession>
<protein>
    <recommendedName>
        <fullName evidence="3">NADH dehydrogenase [ubiquinone] 1 beta subcomplex subunit 10</fullName>
    </recommendedName>
</protein>
<sequence>MSDTESFAVVPSEFAEGPVVPCPLVRRSNGANVPFLEYRPIHDAHLMKDGHIKKQQQWERDNRDRCIEAPHFAEAEAWAAAEDLIQLLRCDKYWGRYCIEARECIGRYGYKWKPPKHWF</sequence>
<evidence type="ECO:0008006" key="3">
    <source>
        <dbReference type="Google" id="ProtNLM"/>
    </source>
</evidence>
<dbReference type="EMBL" id="CAUYUJ010008196">
    <property type="protein sequence ID" value="CAK0823145.1"/>
    <property type="molecule type" value="Genomic_DNA"/>
</dbReference>
<evidence type="ECO:0000313" key="1">
    <source>
        <dbReference type="EMBL" id="CAK0823145.1"/>
    </source>
</evidence>
<gene>
    <name evidence="1" type="ORF">PCOR1329_LOCUS23979</name>
</gene>
<keyword evidence="2" id="KW-1185">Reference proteome</keyword>